<sequence length="311" mass="36337">MNIFVLQFREKSTFKHLIRLFHRFNIQSMNITDMDDTYIKIKGASNNNDAYIEIQLSKDIFIDTYIDNTVPNNINVKRLYDMDTVQCDSFEDFDALTLTYHKNDKNEYLLNVNANPYFIDTDKNEYLLNVNVNMNPYCTQINMTEHQMTFNTQPINLPNVAFNESYALINISELNNICEKCKPLGLNNIKMSIFNYGLKFESIDANVQYEEFYDNIPIHYDLDGPNISGIYDVNYLIALSETNFNSNTRMYMSNNSDLIIVNESEMGLGTLLICQTGTTIDKYIETDSNNKCDYKCDYKYDYDYDNIDIVI</sequence>
<proteinExistence type="predicted"/>
<gene>
    <name evidence="1" type="ORF">Homavirus16_6</name>
</gene>
<organism evidence="1">
    <name type="scientific">Homavirus sp</name>
    <dbReference type="NCBI Taxonomy" id="2487769"/>
    <lineage>
        <taxon>Viruses</taxon>
        <taxon>Varidnaviria</taxon>
        <taxon>Bamfordvirae</taxon>
        <taxon>Nucleocytoviricota</taxon>
        <taxon>Megaviricetes</taxon>
        <taxon>Imitervirales</taxon>
        <taxon>Mimiviridae</taxon>
        <taxon>Klosneuvirinae</taxon>
    </lineage>
</organism>
<reference evidence="1" key="1">
    <citation type="submission" date="2018-10" db="EMBL/GenBank/DDBJ databases">
        <title>Hidden diversity of soil giant viruses.</title>
        <authorList>
            <person name="Schulz F."/>
            <person name="Alteio L."/>
            <person name="Goudeau D."/>
            <person name="Ryan E.M."/>
            <person name="Malmstrom R.R."/>
            <person name="Blanchard J."/>
            <person name="Woyke T."/>
        </authorList>
    </citation>
    <scope>NUCLEOTIDE SEQUENCE</scope>
    <source>
        <strain evidence="1">HOV1</strain>
    </source>
</reference>
<evidence type="ECO:0000313" key="1">
    <source>
        <dbReference type="EMBL" id="AYV82207.1"/>
    </source>
</evidence>
<name>A0A3G5A4S0_9VIRU</name>
<dbReference type="Gene3D" id="3.70.10.10">
    <property type="match status" value="1"/>
</dbReference>
<dbReference type="EMBL" id="MK072347">
    <property type="protein sequence ID" value="AYV82207.1"/>
    <property type="molecule type" value="Genomic_DNA"/>
</dbReference>
<accession>A0A3G5A4S0</accession>
<protein>
    <submittedName>
        <fullName evidence="1">Uncharacterized protein</fullName>
    </submittedName>
</protein>